<dbReference type="GO" id="GO:0070005">
    <property type="term" value="F:cysteine-type aminopeptidase activity"/>
    <property type="evidence" value="ECO:0007669"/>
    <property type="project" value="InterPro"/>
</dbReference>
<evidence type="ECO:0000256" key="5">
    <source>
        <dbReference type="PIRSR" id="PIRSR005700-1"/>
    </source>
</evidence>
<dbReference type="EMBL" id="CP024723">
    <property type="protein sequence ID" value="ATV25896.1"/>
    <property type="molecule type" value="Genomic_DNA"/>
</dbReference>
<keyword evidence="18" id="KW-1185">Reference proteome</keyword>
<keyword evidence="6" id="KW-0732">Signal</keyword>
<dbReference type="InterPro" id="IPR000169">
    <property type="entry name" value="Pept_cys_AS"/>
</dbReference>
<dbReference type="EMBL" id="AP014925">
    <property type="protein sequence ID" value="BAR96332.1"/>
    <property type="molecule type" value="Genomic_DNA"/>
</dbReference>
<evidence type="ECO:0000256" key="2">
    <source>
        <dbReference type="ARBA" id="ARBA00022801"/>
    </source>
</evidence>
<dbReference type="EMBL" id="QXEN01000032">
    <property type="protein sequence ID" value="RRF86360.1"/>
    <property type="molecule type" value="Genomic_DNA"/>
</dbReference>
<dbReference type="InterPro" id="IPR004134">
    <property type="entry name" value="Peptidase_C1B"/>
</dbReference>
<evidence type="ECO:0000313" key="13">
    <source>
        <dbReference type="Proteomes" id="UP000067008"/>
    </source>
</evidence>
<evidence type="ECO:0000313" key="15">
    <source>
        <dbReference type="Proteomes" id="UP000228641"/>
    </source>
</evidence>
<evidence type="ECO:0000313" key="9">
    <source>
        <dbReference type="EMBL" id="BAU17455.1"/>
    </source>
</evidence>
<evidence type="ECO:0000256" key="1">
    <source>
        <dbReference type="ARBA" id="ARBA00022670"/>
    </source>
</evidence>
<comment type="similarity">
    <text evidence="4">Belongs to the peptidase C1 family.</text>
</comment>
<dbReference type="GO" id="GO:0006508">
    <property type="term" value="P:proteolysis"/>
    <property type="evidence" value="ECO:0007669"/>
    <property type="project" value="UniProtKB-KW"/>
</dbReference>
<feature type="active site" evidence="5">
    <location>
        <position position="386"/>
    </location>
</feature>
<dbReference type="GO" id="GO:0009636">
    <property type="term" value="P:response to toxic substance"/>
    <property type="evidence" value="ECO:0007669"/>
    <property type="project" value="TreeGrafter"/>
</dbReference>
<keyword evidence="1 4" id="KW-0645">Protease</keyword>
<feature type="chain" id="PRO_5014229046" description="Aminopeptidase" evidence="6">
    <location>
        <begin position="21"/>
        <end position="467"/>
    </location>
</feature>
<dbReference type="RefSeq" id="WP_044047809.1">
    <property type="nucleotide sequence ID" value="NZ_AP014597.1"/>
</dbReference>
<dbReference type="Gene3D" id="3.90.70.10">
    <property type="entry name" value="Cysteine proteinases"/>
    <property type="match status" value="1"/>
</dbReference>
<evidence type="ECO:0000313" key="17">
    <source>
        <dbReference type="Proteomes" id="UP000231201"/>
    </source>
</evidence>
<dbReference type="Proteomes" id="UP000231201">
    <property type="component" value="Unassembled WGS sequence"/>
</dbReference>
<dbReference type="Proteomes" id="UP000217431">
    <property type="component" value="Chromosome I"/>
</dbReference>
<dbReference type="PANTHER" id="PTHR10363:SF2">
    <property type="entry name" value="BLEOMYCIN HYDROLASE"/>
    <property type="match status" value="1"/>
</dbReference>
<evidence type="ECO:0000313" key="7">
    <source>
        <dbReference type="EMBL" id="ATV25896.1"/>
    </source>
</evidence>
<dbReference type="Pfam" id="PF03051">
    <property type="entry name" value="Peptidase_C1_2"/>
    <property type="match status" value="1"/>
</dbReference>
<evidence type="ECO:0000313" key="11">
    <source>
        <dbReference type="EMBL" id="PJI23572.1"/>
    </source>
</evidence>
<dbReference type="Proteomes" id="UP000229630">
    <property type="component" value="Chromosome 1"/>
</dbReference>
<dbReference type="SUPFAM" id="SSF54001">
    <property type="entry name" value="Cysteine proteinases"/>
    <property type="match status" value="1"/>
</dbReference>
<dbReference type="EMBL" id="PENH01000004">
    <property type="protein sequence ID" value="PJI23572.1"/>
    <property type="molecule type" value="Genomic_DNA"/>
</dbReference>
<proteinExistence type="inferred from homology"/>
<protein>
    <recommendedName>
        <fullName evidence="4">Aminopeptidase</fullName>
    </recommendedName>
</protein>
<accession>A0A0H5B800</accession>
<evidence type="ECO:0000313" key="12">
    <source>
        <dbReference type="EMBL" id="RRF86360.1"/>
    </source>
</evidence>
<dbReference type="PANTHER" id="PTHR10363">
    <property type="entry name" value="BLEOMYCIN HYDROLASE"/>
    <property type="match status" value="1"/>
</dbReference>
<name>A0A0H5B800_PREIN</name>
<dbReference type="Proteomes" id="UP000228641">
    <property type="component" value="Unassembled WGS sequence"/>
</dbReference>
<reference evidence="7 16" key="5">
    <citation type="submission" date="2017-11" db="EMBL/GenBank/DDBJ databases">
        <title>Genome sequencing of Prevotella intermedia KCOM 2837.</title>
        <authorList>
            <person name="Kook J.-K."/>
            <person name="Park S.-N."/>
            <person name="Lim Y.K."/>
        </authorList>
    </citation>
    <scope>NUCLEOTIDE SEQUENCE [LARGE SCALE GENOMIC DNA]</scope>
    <source>
        <strain evidence="7 16">KCOM 2837</strain>
    </source>
</reference>
<dbReference type="EMBL" id="AP014597">
    <property type="protein sequence ID" value="BAU17455.1"/>
    <property type="molecule type" value="Genomic_DNA"/>
</dbReference>
<feature type="active site" evidence="5">
    <location>
        <position position="408"/>
    </location>
</feature>
<dbReference type="STRING" id="28131.BWX40_03880"/>
<dbReference type="Proteomes" id="UP000283868">
    <property type="component" value="Unassembled WGS sequence"/>
</dbReference>
<keyword evidence="2 4" id="KW-0378">Hydrolase</keyword>
<feature type="signal peptide" evidence="6">
    <location>
        <begin position="1"/>
        <end position="20"/>
    </location>
</feature>
<dbReference type="PROSITE" id="PS00139">
    <property type="entry name" value="THIOL_PROTEASE_CYS"/>
    <property type="match status" value="1"/>
</dbReference>
<evidence type="ECO:0000313" key="14">
    <source>
        <dbReference type="Proteomes" id="UP000217431"/>
    </source>
</evidence>
<organism evidence="9 14">
    <name type="scientific">Prevotella intermedia</name>
    <dbReference type="NCBI Taxonomy" id="28131"/>
    <lineage>
        <taxon>Bacteria</taxon>
        <taxon>Pseudomonadati</taxon>
        <taxon>Bacteroidota</taxon>
        <taxon>Bacteroidia</taxon>
        <taxon>Bacteroidales</taxon>
        <taxon>Prevotellaceae</taxon>
        <taxon>Prevotella</taxon>
    </lineage>
</organism>
<dbReference type="GO" id="GO:0005737">
    <property type="term" value="C:cytoplasm"/>
    <property type="evidence" value="ECO:0007669"/>
    <property type="project" value="TreeGrafter"/>
</dbReference>
<feature type="active site" evidence="5">
    <location>
        <position position="91"/>
    </location>
</feature>
<evidence type="ECO:0000313" key="18">
    <source>
        <dbReference type="Proteomes" id="UP000283868"/>
    </source>
</evidence>
<evidence type="ECO:0000256" key="3">
    <source>
        <dbReference type="ARBA" id="ARBA00022807"/>
    </source>
</evidence>
<dbReference type="CDD" id="cd00585">
    <property type="entry name" value="Peptidase_C1B"/>
    <property type="match status" value="1"/>
</dbReference>
<dbReference type="Proteomes" id="UP000067008">
    <property type="component" value="Chromosome 2"/>
</dbReference>
<keyword evidence="3 4" id="KW-0788">Thiol protease</keyword>
<reference evidence="11 17" key="4">
    <citation type="submission" date="2017-11" db="EMBL/GenBank/DDBJ databases">
        <title>Genome sequencing of Prevotella intermedia KCOM 2833.</title>
        <authorList>
            <person name="Kook J.-K."/>
            <person name="Park S.-N."/>
            <person name="Lim Y.K."/>
        </authorList>
    </citation>
    <scope>NUCLEOTIDE SEQUENCE [LARGE SCALE GENOMIC DNA]</scope>
    <source>
        <strain evidence="11 17">KCOM 2833</strain>
    </source>
</reference>
<dbReference type="AlphaFoldDB" id="A0A0H5B800"/>
<evidence type="ECO:0000313" key="16">
    <source>
        <dbReference type="Proteomes" id="UP000229630"/>
    </source>
</evidence>
<evidence type="ECO:0000313" key="10">
    <source>
        <dbReference type="EMBL" id="PJF00350.1"/>
    </source>
</evidence>
<dbReference type="EMBL" id="PGGD01000001">
    <property type="protein sequence ID" value="PJF00350.1"/>
    <property type="molecule type" value="Genomic_DNA"/>
</dbReference>
<dbReference type="InterPro" id="IPR038765">
    <property type="entry name" value="Papain-like_cys_pep_sf"/>
</dbReference>
<reference evidence="12 18" key="6">
    <citation type="submission" date="2018-08" db="EMBL/GenBank/DDBJ databases">
        <title>Comparative analysis of Prevotella intermedia strains.</title>
        <authorList>
            <person name="Moon J.-H."/>
            <person name="Lee J.-H."/>
        </authorList>
    </citation>
    <scope>NUCLEOTIDE SEQUENCE [LARGE SCALE GENOMIC DNA]</scope>
    <source>
        <strain evidence="12 18">ATCC 15033</strain>
    </source>
</reference>
<dbReference type="PIRSF" id="PIRSF005700">
    <property type="entry name" value="PepC"/>
    <property type="match status" value="1"/>
</dbReference>
<reference evidence="8 13" key="1">
    <citation type="submission" date="2015-07" db="EMBL/GenBank/DDBJ databases">
        <title>Complete genome sequence of Prevotella intermedia strain 17-2.</title>
        <authorList>
            <person name="Nambu T."/>
        </authorList>
    </citation>
    <scope>NUCLEOTIDE SEQUENCE [LARGE SCALE GENOMIC DNA]</scope>
    <source>
        <strain evidence="8 13">17-2</strain>
    </source>
</reference>
<reference evidence="9 14" key="2">
    <citation type="journal article" date="2016" name="DNA Res.">
        <title>The complete genome sequencing of Prevotella intermedia strain OMA14 and a subsequent fine-scale, intra-species genomic comparison reveal an unusual amplification of conjugative and mobile transposons and identify a novel Prevotella-lineage-specific repeat.</title>
        <authorList>
            <person name="Naito M."/>
            <person name="Ogura Y."/>
            <person name="Itoh T."/>
            <person name="Shoji M."/>
            <person name="Okamoto M."/>
            <person name="Hayashi T."/>
            <person name="Nakayama K."/>
        </authorList>
    </citation>
    <scope>NUCLEOTIDE SEQUENCE [LARGE SCALE GENOMIC DNA]</scope>
    <source>
        <strain evidence="9 14">OMA14</strain>
    </source>
</reference>
<keyword evidence="4 9" id="KW-0031">Aminopeptidase</keyword>
<evidence type="ECO:0000313" key="8">
    <source>
        <dbReference type="EMBL" id="BAR96332.1"/>
    </source>
</evidence>
<dbReference type="GO" id="GO:0043418">
    <property type="term" value="P:homocysteine catabolic process"/>
    <property type="evidence" value="ECO:0007669"/>
    <property type="project" value="TreeGrafter"/>
</dbReference>
<reference evidence="10 15" key="3">
    <citation type="submission" date="2017-11" db="EMBL/GenBank/DDBJ databases">
        <title>Genome sequencing of Prevotella intermedia KCOM 1779.</title>
        <authorList>
            <person name="Kook J.-K."/>
            <person name="Park S.-N."/>
            <person name="Lim Y.K."/>
        </authorList>
    </citation>
    <scope>NUCLEOTIDE SEQUENCE [LARGE SCALE GENOMIC DNA]</scope>
    <source>
        <strain evidence="10 15">KCOM 1779</strain>
    </source>
</reference>
<sequence>MNKKTLMVCGLISLSLSMQAQTKGGGIDKQMMEKITAGHSSTANRALANAIATNSIDDLARNFKKAGKIDSHFSVETTKQNIHDQKSSGRCWLFTGLNVLRSNFASKHKDTLRVEFSHVYLSLHDQLEKSNLMLQGVIDNANKPIEDPTVQFFFKHPINDGGTFCGVSDLVDKYGLVPMEAMPESYSAENTSRMASIISSKLREFGLELRKMVANKKSAAAIKARKTEMLGDIYRILTLSLGEPVKTFEYAFKDKNGNSVGKPKTYTPQSFRDEVMGNKLNGTFIMAMNDPRREYYKTYEVEYDRHTYDGHNWKYINLPMEDIAKMSIASLKDNTKMYTSYDVGKQLDRKRGFLDLDNYDYGTLFGTSFPMNKAERISTFDSGSTHAMTLTAVDLDENGQPKKWMVENSWGPTNGHNGCLIMSNPWFNEYTFRLVIDKKYVPENILKAYDQKPIMLTHDDPLFQEDN</sequence>
<gene>
    <name evidence="11" type="ORF">CTM59_12260</name>
    <name evidence="7" type="ORF">CTM62_03615</name>
    <name evidence="10" type="ORF">CUB97_03160</name>
    <name evidence="12" type="ORF">D2S45_11785</name>
    <name evidence="8" type="ORF">PI172_1604</name>
    <name evidence="9" type="ORF">PIOMA14_I_0947</name>
</gene>
<dbReference type="PATRIC" id="fig|28131.4.peg.2359"/>
<evidence type="ECO:0000256" key="6">
    <source>
        <dbReference type="SAM" id="SignalP"/>
    </source>
</evidence>
<evidence type="ECO:0000256" key="4">
    <source>
        <dbReference type="PIRNR" id="PIRNR005700"/>
    </source>
</evidence>